<dbReference type="RefSeq" id="WP_264489802.1">
    <property type="nucleotide sequence ID" value="NZ_JAPDDT010000016.1"/>
</dbReference>
<sequence length="62" mass="6676">MKSKLFVLPGATTVPKVFVSNRPAEIVLTEGKPKLAPISGTSLMYVANSESDPFLDTPTARR</sequence>
<evidence type="ECO:0000313" key="2">
    <source>
        <dbReference type="Proteomes" id="UP001320876"/>
    </source>
</evidence>
<proteinExistence type="predicted"/>
<keyword evidence="2" id="KW-1185">Reference proteome</keyword>
<evidence type="ECO:0000313" key="1">
    <source>
        <dbReference type="EMBL" id="MCW1925695.1"/>
    </source>
</evidence>
<dbReference type="EMBL" id="JAPDDT010000016">
    <property type="protein sequence ID" value="MCW1925695.1"/>
    <property type="molecule type" value="Genomic_DNA"/>
</dbReference>
<accession>A0ABT3GQA6</accession>
<comment type="caution">
    <text evidence="1">The sequence shown here is derived from an EMBL/GenBank/DDBJ whole genome shotgun (WGS) entry which is preliminary data.</text>
</comment>
<dbReference type="Proteomes" id="UP001320876">
    <property type="component" value="Unassembled WGS sequence"/>
</dbReference>
<organism evidence="1 2">
    <name type="scientific">Luteolibacter arcticus</name>
    <dbReference type="NCBI Taxonomy" id="1581411"/>
    <lineage>
        <taxon>Bacteria</taxon>
        <taxon>Pseudomonadati</taxon>
        <taxon>Verrucomicrobiota</taxon>
        <taxon>Verrucomicrobiia</taxon>
        <taxon>Verrucomicrobiales</taxon>
        <taxon>Verrucomicrobiaceae</taxon>
        <taxon>Luteolibacter</taxon>
    </lineage>
</organism>
<gene>
    <name evidence="1" type="ORF">OKA05_24265</name>
</gene>
<name>A0ABT3GQA6_9BACT</name>
<reference evidence="1 2" key="1">
    <citation type="submission" date="2022-10" db="EMBL/GenBank/DDBJ databases">
        <title>Luteolibacter arcticus strain CCTCC AB 2014275, whole genome shotgun sequencing project.</title>
        <authorList>
            <person name="Zhao G."/>
            <person name="Shen L."/>
        </authorList>
    </citation>
    <scope>NUCLEOTIDE SEQUENCE [LARGE SCALE GENOMIC DNA]</scope>
    <source>
        <strain evidence="1 2">CCTCC AB 2014275</strain>
    </source>
</reference>
<protein>
    <submittedName>
        <fullName evidence="1">Uncharacterized protein</fullName>
    </submittedName>
</protein>